<gene>
    <name evidence="1" type="ORF">QR680_019049</name>
</gene>
<sequence>MSRFVNKVAIVTGSSNGIGQAAAVLLASEGASVTIHGRSEEGLQTTEKLILDKGIPSERILSVRGPIEDEKVIENLVEKTIEKFGKINVLVNNAGVVGLPGDFKSMEAYEYIHEVNIKSIVKLIQLAEPHLEKTKGNIVNRPTRVFYAMSKAALDHYMRSRTHELAKKGIRINNLNPGMVKTNILNAMGLSEDKQKMFYEQYEAKIPLGRSAEAEEMAKPIAFLASDDASYITGVALVADGGNAQFADV</sequence>
<evidence type="ECO:0000313" key="2">
    <source>
        <dbReference type="Proteomes" id="UP001175271"/>
    </source>
</evidence>
<proteinExistence type="predicted"/>
<protein>
    <submittedName>
        <fullName evidence="1">Uncharacterized protein</fullName>
    </submittedName>
</protein>
<reference evidence="1" key="1">
    <citation type="submission" date="2023-06" db="EMBL/GenBank/DDBJ databases">
        <title>Genomic analysis of the entomopathogenic nematode Steinernema hermaphroditum.</title>
        <authorList>
            <person name="Schwarz E.M."/>
            <person name="Heppert J.K."/>
            <person name="Baniya A."/>
            <person name="Schwartz H.T."/>
            <person name="Tan C.-H."/>
            <person name="Antoshechkin I."/>
            <person name="Sternberg P.W."/>
            <person name="Goodrich-Blair H."/>
            <person name="Dillman A.R."/>
        </authorList>
    </citation>
    <scope>NUCLEOTIDE SEQUENCE</scope>
    <source>
        <strain evidence="1">PS9179</strain>
        <tissue evidence="1">Whole animal</tissue>
    </source>
</reference>
<dbReference type="Pfam" id="PF13561">
    <property type="entry name" value="adh_short_C2"/>
    <property type="match status" value="1"/>
</dbReference>
<dbReference type="FunFam" id="3.40.50.720:FF:000084">
    <property type="entry name" value="Short-chain dehydrogenase reductase"/>
    <property type="match status" value="1"/>
</dbReference>
<name>A0AA39HJS6_9BILA</name>
<dbReference type="InterPro" id="IPR036291">
    <property type="entry name" value="NAD(P)-bd_dom_sf"/>
</dbReference>
<dbReference type="InterPro" id="IPR002347">
    <property type="entry name" value="SDR_fam"/>
</dbReference>
<dbReference type="EMBL" id="JAUCMV010000004">
    <property type="protein sequence ID" value="KAK0407168.1"/>
    <property type="molecule type" value="Genomic_DNA"/>
</dbReference>
<dbReference type="AlphaFoldDB" id="A0AA39HJS6"/>
<accession>A0AA39HJS6</accession>
<dbReference type="PRINTS" id="PR00080">
    <property type="entry name" value="SDRFAMILY"/>
</dbReference>
<comment type="caution">
    <text evidence="1">The sequence shown here is derived from an EMBL/GenBank/DDBJ whole genome shotgun (WGS) entry which is preliminary data.</text>
</comment>
<dbReference type="PRINTS" id="PR00081">
    <property type="entry name" value="GDHRDH"/>
</dbReference>
<organism evidence="1 2">
    <name type="scientific">Steinernema hermaphroditum</name>
    <dbReference type="NCBI Taxonomy" id="289476"/>
    <lineage>
        <taxon>Eukaryota</taxon>
        <taxon>Metazoa</taxon>
        <taxon>Ecdysozoa</taxon>
        <taxon>Nematoda</taxon>
        <taxon>Chromadorea</taxon>
        <taxon>Rhabditida</taxon>
        <taxon>Tylenchina</taxon>
        <taxon>Panagrolaimomorpha</taxon>
        <taxon>Strongyloidoidea</taxon>
        <taxon>Steinernematidae</taxon>
        <taxon>Steinernema</taxon>
    </lineage>
</organism>
<keyword evidence="2" id="KW-1185">Reference proteome</keyword>
<dbReference type="PANTHER" id="PTHR44115">
    <property type="entry name" value="PROTEIN CBG09704"/>
    <property type="match status" value="1"/>
</dbReference>
<dbReference type="SUPFAM" id="SSF51735">
    <property type="entry name" value="NAD(P)-binding Rossmann-fold domains"/>
    <property type="match status" value="1"/>
</dbReference>
<dbReference type="Gene3D" id="3.40.50.720">
    <property type="entry name" value="NAD(P)-binding Rossmann-like Domain"/>
    <property type="match status" value="1"/>
</dbReference>
<dbReference type="Proteomes" id="UP001175271">
    <property type="component" value="Unassembled WGS sequence"/>
</dbReference>
<evidence type="ECO:0000313" key="1">
    <source>
        <dbReference type="EMBL" id="KAK0407168.1"/>
    </source>
</evidence>
<dbReference type="PANTHER" id="PTHR44115:SF4">
    <property type="entry name" value="OXIDOREDUCTASE"/>
    <property type="match status" value="1"/>
</dbReference>